<evidence type="ECO:0000256" key="5">
    <source>
        <dbReference type="SAM" id="Coils"/>
    </source>
</evidence>
<keyword evidence="8" id="KW-1185">Reference proteome</keyword>
<proteinExistence type="inferred from homology"/>
<dbReference type="EMBL" id="JBHSPH010000010">
    <property type="protein sequence ID" value="MFC5864714.1"/>
    <property type="molecule type" value="Genomic_DNA"/>
</dbReference>
<organism evidence="7 8">
    <name type="scientific">Acidicapsa dinghuensis</name>
    <dbReference type="NCBI Taxonomy" id="2218256"/>
    <lineage>
        <taxon>Bacteria</taxon>
        <taxon>Pseudomonadati</taxon>
        <taxon>Acidobacteriota</taxon>
        <taxon>Terriglobia</taxon>
        <taxon>Terriglobales</taxon>
        <taxon>Acidobacteriaceae</taxon>
        <taxon>Acidicapsa</taxon>
    </lineage>
</organism>
<dbReference type="InterPro" id="IPR025961">
    <property type="entry name" value="Metal_resist"/>
</dbReference>
<keyword evidence="4" id="KW-0574">Periplasm</keyword>
<feature type="compositionally biased region" description="Pro residues" evidence="6">
    <location>
        <begin position="200"/>
        <end position="211"/>
    </location>
</feature>
<evidence type="ECO:0000256" key="6">
    <source>
        <dbReference type="SAM" id="MobiDB-lite"/>
    </source>
</evidence>
<dbReference type="Gene3D" id="1.20.120.1490">
    <property type="match status" value="1"/>
</dbReference>
<dbReference type="CDD" id="cd09916">
    <property type="entry name" value="CpxP_like"/>
    <property type="match status" value="1"/>
</dbReference>
<evidence type="ECO:0000256" key="3">
    <source>
        <dbReference type="ARBA" id="ARBA00022729"/>
    </source>
</evidence>
<dbReference type="PANTHER" id="PTHR38102">
    <property type="entry name" value="PERIPLASMIC CHAPERONE SPY"/>
    <property type="match status" value="1"/>
</dbReference>
<comment type="caution">
    <text evidence="7">The sequence shown here is derived from an EMBL/GenBank/DDBJ whole genome shotgun (WGS) entry which is preliminary data.</text>
</comment>
<feature type="region of interest" description="Disordered" evidence="6">
    <location>
        <begin position="160"/>
        <end position="211"/>
    </location>
</feature>
<feature type="coiled-coil region" evidence="5">
    <location>
        <begin position="92"/>
        <end position="147"/>
    </location>
</feature>
<keyword evidence="5" id="KW-0175">Coiled coil</keyword>
<comment type="similarity">
    <text evidence="2">Belongs to the CpxP/Spy family.</text>
</comment>
<reference evidence="8" key="1">
    <citation type="journal article" date="2019" name="Int. J. Syst. Evol. Microbiol.">
        <title>The Global Catalogue of Microorganisms (GCM) 10K type strain sequencing project: providing services to taxonomists for standard genome sequencing and annotation.</title>
        <authorList>
            <consortium name="The Broad Institute Genomics Platform"/>
            <consortium name="The Broad Institute Genome Sequencing Center for Infectious Disease"/>
            <person name="Wu L."/>
            <person name="Ma J."/>
        </authorList>
    </citation>
    <scope>NUCLEOTIDE SEQUENCE [LARGE SCALE GENOMIC DNA]</scope>
    <source>
        <strain evidence="8">JCM 4087</strain>
    </source>
</reference>
<protein>
    <submittedName>
        <fullName evidence="7">Spy/CpxP family protein refolding chaperone</fullName>
    </submittedName>
</protein>
<dbReference type="RefSeq" id="WP_263332683.1">
    <property type="nucleotide sequence ID" value="NZ_JAGSYH010000001.1"/>
</dbReference>
<evidence type="ECO:0000256" key="1">
    <source>
        <dbReference type="ARBA" id="ARBA00004418"/>
    </source>
</evidence>
<comment type="subcellular location">
    <subcellularLocation>
        <location evidence="1">Periplasm</location>
    </subcellularLocation>
</comment>
<evidence type="ECO:0000256" key="2">
    <source>
        <dbReference type="ARBA" id="ARBA00008441"/>
    </source>
</evidence>
<dbReference type="Proteomes" id="UP001596091">
    <property type="component" value="Unassembled WGS sequence"/>
</dbReference>
<name>A0ABW1EL43_9BACT</name>
<dbReference type="Pfam" id="PF13801">
    <property type="entry name" value="Metal_resist"/>
    <property type="match status" value="1"/>
</dbReference>
<dbReference type="InterPro" id="IPR012899">
    <property type="entry name" value="LTXXQ"/>
</dbReference>
<sequence>MNGGLNVLRIGRIAAWVGAFAAMSVMTAVAQGPGGMGPGGMEPGVGMGPHRPPMEREMAGPRGQFGRWWNNPKLVEKFKLTDQQRKTMDDIYEQHRLKLVDLHANLEKAEIEMEPLIGQDQPDETKILSQIDKVAQARAELEKANARMLLDIRKQLTPDQWKQVKTAWTERREGRGGPGAPGDGPRWHQRDGAPKNGGAMPPPPPGGPGEE</sequence>
<dbReference type="InterPro" id="IPR052211">
    <property type="entry name" value="Cpx_auxiliary_protein"/>
</dbReference>
<accession>A0ABW1EL43</accession>
<evidence type="ECO:0000256" key="4">
    <source>
        <dbReference type="ARBA" id="ARBA00022764"/>
    </source>
</evidence>
<gene>
    <name evidence="7" type="ORF">ACFPT7_20565</name>
</gene>
<keyword evidence="3" id="KW-0732">Signal</keyword>
<dbReference type="PANTHER" id="PTHR38102:SF1">
    <property type="entry name" value="PERIPLASMIC CHAPERONE SPY"/>
    <property type="match status" value="1"/>
</dbReference>
<evidence type="ECO:0000313" key="7">
    <source>
        <dbReference type="EMBL" id="MFC5864714.1"/>
    </source>
</evidence>
<evidence type="ECO:0000313" key="8">
    <source>
        <dbReference type="Proteomes" id="UP001596091"/>
    </source>
</evidence>